<sequence>MKLVPKANHERGGGGPWPSRRTWRTRAEEAPRLARLIRHHTGARRPAAPGQRRCWAAEGPRAVAGSGAGSLERRRVNSGLVHVGPRLAKLRRVGAR</sequence>
<feature type="region of interest" description="Disordered" evidence="1">
    <location>
        <begin position="1"/>
        <end position="25"/>
    </location>
</feature>
<dbReference type="EMBL" id="JANPWB010000009">
    <property type="protein sequence ID" value="KAJ1155796.1"/>
    <property type="molecule type" value="Genomic_DNA"/>
</dbReference>
<proteinExistence type="predicted"/>
<evidence type="ECO:0000313" key="2">
    <source>
        <dbReference type="EMBL" id="KAJ1155796.1"/>
    </source>
</evidence>
<accession>A0AAV7RSM2</accession>
<evidence type="ECO:0000313" key="3">
    <source>
        <dbReference type="Proteomes" id="UP001066276"/>
    </source>
</evidence>
<gene>
    <name evidence="2" type="ORF">NDU88_008522</name>
</gene>
<evidence type="ECO:0000256" key="1">
    <source>
        <dbReference type="SAM" id="MobiDB-lite"/>
    </source>
</evidence>
<dbReference type="Proteomes" id="UP001066276">
    <property type="component" value="Chromosome 5"/>
</dbReference>
<dbReference type="AlphaFoldDB" id="A0AAV7RSM2"/>
<keyword evidence="3" id="KW-1185">Reference proteome</keyword>
<protein>
    <submittedName>
        <fullName evidence="2">Uncharacterized protein</fullName>
    </submittedName>
</protein>
<name>A0AAV7RSM2_PLEWA</name>
<organism evidence="2 3">
    <name type="scientific">Pleurodeles waltl</name>
    <name type="common">Iberian ribbed newt</name>
    <dbReference type="NCBI Taxonomy" id="8319"/>
    <lineage>
        <taxon>Eukaryota</taxon>
        <taxon>Metazoa</taxon>
        <taxon>Chordata</taxon>
        <taxon>Craniata</taxon>
        <taxon>Vertebrata</taxon>
        <taxon>Euteleostomi</taxon>
        <taxon>Amphibia</taxon>
        <taxon>Batrachia</taxon>
        <taxon>Caudata</taxon>
        <taxon>Salamandroidea</taxon>
        <taxon>Salamandridae</taxon>
        <taxon>Pleurodelinae</taxon>
        <taxon>Pleurodeles</taxon>
    </lineage>
</organism>
<reference evidence="2" key="1">
    <citation type="journal article" date="2022" name="bioRxiv">
        <title>Sequencing and chromosome-scale assembly of the giantPleurodeles waltlgenome.</title>
        <authorList>
            <person name="Brown T."/>
            <person name="Elewa A."/>
            <person name="Iarovenko S."/>
            <person name="Subramanian E."/>
            <person name="Araus A.J."/>
            <person name="Petzold A."/>
            <person name="Susuki M."/>
            <person name="Suzuki K.-i.T."/>
            <person name="Hayashi T."/>
            <person name="Toyoda A."/>
            <person name="Oliveira C."/>
            <person name="Osipova E."/>
            <person name="Leigh N.D."/>
            <person name="Simon A."/>
            <person name="Yun M.H."/>
        </authorList>
    </citation>
    <scope>NUCLEOTIDE SEQUENCE</scope>
    <source>
        <strain evidence="2">20211129_DDA</strain>
        <tissue evidence="2">Liver</tissue>
    </source>
</reference>
<comment type="caution">
    <text evidence="2">The sequence shown here is derived from an EMBL/GenBank/DDBJ whole genome shotgun (WGS) entry which is preliminary data.</text>
</comment>